<reference evidence="1 2" key="1">
    <citation type="submission" date="2017-08" db="EMBL/GenBank/DDBJ databases">
        <title>Infants hospitalized years apart are colonized by the same room-sourced microbial strains.</title>
        <authorList>
            <person name="Brooks B."/>
            <person name="Olm M.R."/>
            <person name="Firek B.A."/>
            <person name="Baker R."/>
            <person name="Thomas B.C."/>
            <person name="Morowitz M.J."/>
            <person name="Banfield J.F."/>
        </authorList>
    </citation>
    <scope>NUCLEOTIDE SEQUENCE [LARGE SCALE GENOMIC DNA]</scope>
    <source>
        <strain evidence="1">S2_003_000_R2_14</strain>
    </source>
</reference>
<name>A0A2W5T828_9BACT</name>
<comment type="caution">
    <text evidence="1">The sequence shown here is derived from an EMBL/GenBank/DDBJ whole genome shotgun (WGS) entry which is preliminary data.</text>
</comment>
<dbReference type="EMBL" id="QFQP01000015">
    <property type="protein sequence ID" value="PZR11162.1"/>
    <property type="molecule type" value="Genomic_DNA"/>
</dbReference>
<organism evidence="1 2">
    <name type="scientific">Archangium gephyra</name>
    <dbReference type="NCBI Taxonomy" id="48"/>
    <lineage>
        <taxon>Bacteria</taxon>
        <taxon>Pseudomonadati</taxon>
        <taxon>Myxococcota</taxon>
        <taxon>Myxococcia</taxon>
        <taxon>Myxococcales</taxon>
        <taxon>Cystobacterineae</taxon>
        <taxon>Archangiaceae</taxon>
        <taxon>Archangium</taxon>
    </lineage>
</organism>
<evidence type="ECO:0000313" key="1">
    <source>
        <dbReference type="EMBL" id="PZR11162.1"/>
    </source>
</evidence>
<evidence type="ECO:0000313" key="2">
    <source>
        <dbReference type="Proteomes" id="UP000249061"/>
    </source>
</evidence>
<sequence length="230" mass="25123">MTSLPRVGEVFELAVAPRARVLLRVVSKKEGSWCVVMTRAKAPSSNALFEVQPLTQNGWKRPVLGGWVSEPSPLESLGVVAVRPKERARVQHPKDWVASRKGEDTVVPLMKWGALVELAKKQWQWDHGFTAPAQESGLARLLRASAQQQKSDTYFPAWVGAVTPGLVAAAEAAVTKAKTELASLPDDQVGPRLNRLIKTLVGLGEKHGHLFDDDELDDIDEVARALARGD</sequence>
<proteinExistence type="predicted"/>
<accession>A0A2W5T828</accession>
<dbReference type="Proteomes" id="UP000249061">
    <property type="component" value="Unassembled WGS sequence"/>
</dbReference>
<protein>
    <submittedName>
        <fullName evidence="1">Uncharacterized protein</fullName>
    </submittedName>
</protein>
<gene>
    <name evidence="1" type="ORF">DI536_18680</name>
</gene>
<dbReference type="AlphaFoldDB" id="A0A2W5T828"/>